<dbReference type="WBParaSite" id="Smp_316000.1">
    <property type="protein sequence ID" value="Smp_316000.1"/>
    <property type="gene ID" value="Smp_316000"/>
</dbReference>
<proteinExistence type="predicted"/>
<accession>A0A5K4F5U1</accession>
<evidence type="ECO:0000313" key="1">
    <source>
        <dbReference type="Proteomes" id="UP000008854"/>
    </source>
</evidence>
<dbReference type="AlphaFoldDB" id="A0A5K4F5U1"/>
<sequence length="519" mass="60692">MTGTVETGSNESDESVEAWWESFLKQKLADDELDVELRSAWENCVQRRAKFAQEVKRIMELYQPIEKLLNSTLKSDREQRGQSLYREWGNTVKTQSCIYFCKAFRENCGFMTGTVETGSNESDESVEAWWESFLKQKLADDELDVELRSAWENCVQRRAKFAQEVKRIMELYQPIEKLLNSTLKSDREQRGQSLYREWGNTVKTQSCIYFCKAFRENCGFMTGTVETGSNESDESVEAWWESFLKQKLADDELDVELRSAWENCVQRRAKFAQEVKRIMELYQPIEKLLNSTLKSDREQRGQSLYREWGKIRRKECLLAYYDNDTFRATYTRQRYINSSTSFLQALVYRIIPENPDVEIYLRDHVSRIISIGVGPGPDIAAYLAYARCRGFTQRIVYFAIDQCAGWGNYLAAFDRQWSSEYQVSVWFKSSRFNNRDDVETLPDADMIVFSFANTALMASTIWPLLQQRYRFIIVLDGIKEVVVDSFLNAGFKDITLTERTKVYYHFNGILPLESSADIR</sequence>
<name>A0A5K4F5U1_SCHMA</name>
<dbReference type="Proteomes" id="UP000008854">
    <property type="component" value="Unassembled WGS sequence"/>
</dbReference>
<reference evidence="2" key="2">
    <citation type="submission" date="2019-11" db="UniProtKB">
        <authorList>
            <consortium name="WormBaseParasite"/>
        </authorList>
    </citation>
    <scope>IDENTIFICATION</scope>
    <source>
        <strain evidence="2">Puerto Rican</strain>
    </source>
</reference>
<reference evidence="1" key="1">
    <citation type="journal article" date="2012" name="PLoS Negl. Trop. Dis.">
        <title>A systematically improved high quality genome and transcriptome of the human blood fluke Schistosoma mansoni.</title>
        <authorList>
            <person name="Protasio A.V."/>
            <person name="Tsai I.J."/>
            <person name="Babbage A."/>
            <person name="Nichol S."/>
            <person name="Hunt M."/>
            <person name="Aslett M.A."/>
            <person name="De Silva N."/>
            <person name="Velarde G.S."/>
            <person name="Anderson T.J."/>
            <person name="Clark R.C."/>
            <person name="Davidson C."/>
            <person name="Dillon G.P."/>
            <person name="Holroyd N.E."/>
            <person name="LoVerde P.T."/>
            <person name="Lloyd C."/>
            <person name="McQuillan J."/>
            <person name="Oliveira G."/>
            <person name="Otto T.D."/>
            <person name="Parker-Manuel S.J."/>
            <person name="Quail M.A."/>
            <person name="Wilson R.A."/>
            <person name="Zerlotini A."/>
            <person name="Dunne D.W."/>
            <person name="Berriman M."/>
        </authorList>
    </citation>
    <scope>NUCLEOTIDE SEQUENCE [LARGE SCALE GENOMIC DNA]</scope>
    <source>
        <strain evidence="1">Puerto Rican</strain>
    </source>
</reference>
<protein>
    <submittedName>
        <fullName evidence="2">Methyltransf_25 domain-containing protein</fullName>
    </submittedName>
</protein>
<dbReference type="InParanoid" id="A0A5K4F5U1"/>
<evidence type="ECO:0000313" key="2">
    <source>
        <dbReference type="WBParaSite" id="Smp_316000.1"/>
    </source>
</evidence>
<organism evidence="1 2">
    <name type="scientific">Schistosoma mansoni</name>
    <name type="common">Blood fluke</name>
    <dbReference type="NCBI Taxonomy" id="6183"/>
    <lineage>
        <taxon>Eukaryota</taxon>
        <taxon>Metazoa</taxon>
        <taxon>Spiralia</taxon>
        <taxon>Lophotrochozoa</taxon>
        <taxon>Platyhelminthes</taxon>
        <taxon>Trematoda</taxon>
        <taxon>Digenea</taxon>
        <taxon>Strigeidida</taxon>
        <taxon>Schistosomatoidea</taxon>
        <taxon>Schistosomatidae</taxon>
        <taxon>Schistosoma</taxon>
    </lineage>
</organism>
<keyword evidence="1" id="KW-1185">Reference proteome</keyword>